<evidence type="ECO:0000256" key="4">
    <source>
        <dbReference type="ARBA" id="ARBA00022989"/>
    </source>
</evidence>
<feature type="transmembrane region" description="Helical" evidence="7">
    <location>
        <begin position="377"/>
        <end position="398"/>
    </location>
</feature>
<feature type="transmembrane region" description="Helical" evidence="7">
    <location>
        <begin position="143"/>
        <end position="162"/>
    </location>
</feature>
<gene>
    <name evidence="9" type="ORF">B0H66DRAFT_575837</name>
</gene>
<dbReference type="PANTHER" id="PTHR23501:SF187">
    <property type="entry name" value="MAJOR FACILITATOR SUPERFAMILY (MFS) PROFILE DOMAIN-CONTAINING PROTEIN"/>
    <property type="match status" value="1"/>
</dbReference>
<reference evidence="9" key="1">
    <citation type="journal article" date="2023" name="Mol. Phylogenet. Evol.">
        <title>Genome-scale phylogeny and comparative genomics of the fungal order Sordariales.</title>
        <authorList>
            <person name="Hensen N."/>
            <person name="Bonometti L."/>
            <person name="Westerberg I."/>
            <person name="Brannstrom I.O."/>
            <person name="Guillou S."/>
            <person name="Cros-Aarteil S."/>
            <person name="Calhoun S."/>
            <person name="Haridas S."/>
            <person name="Kuo A."/>
            <person name="Mondo S."/>
            <person name="Pangilinan J."/>
            <person name="Riley R."/>
            <person name="LaButti K."/>
            <person name="Andreopoulos B."/>
            <person name="Lipzen A."/>
            <person name="Chen C."/>
            <person name="Yan M."/>
            <person name="Daum C."/>
            <person name="Ng V."/>
            <person name="Clum A."/>
            <person name="Steindorff A."/>
            <person name="Ohm R.A."/>
            <person name="Martin F."/>
            <person name="Silar P."/>
            <person name="Natvig D.O."/>
            <person name="Lalanne C."/>
            <person name="Gautier V."/>
            <person name="Ament-Velasquez S.L."/>
            <person name="Kruys A."/>
            <person name="Hutchinson M.I."/>
            <person name="Powell A.J."/>
            <person name="Barry K."/>
            <person name="Miller A.N."/>
            <person name="Grigoriev I.V."/>
            <person name="Debuchy R."/>
            <person name="Gladieux P."/>
            <person name="Hiltunen Thoren M."/>
            <person name="Johannesson H."/>
        </authorList>
    </citation>
    <scope>NUCLEOTIDE SEQUENCE</scope>
    <source>
        <strain evidence="9">CBS 118394</strain>
    </source>
</reference>
<organism evidence="9 10">
    <name type="scientific">Apodospora peruviana</name>
    <dbReference type="NCBI Taxonomy" id="516989"/>
    <lineage>
        <taxon>Eukaryota</taxon>
        <taxon>Fungi</taxon>
        <taxon>Dikarya</taxon>
        <taxon>Ascomycota</taxon>
        <taxon>Pezizomycotina</taxon>
        <taxon>Sordariomycetes</taxon>
        <taxon>Sordariomycetidae</taxon>
        <taxon>Sordariales</taxon>
        <taxon>Lasiosphaeriaceae</taxon>
        <taxon>Apodospora</taxon>
    </lineage>
</organism>
<comment type="caution">
    <text evidence="9">The sequence shown here is derived from an EMBL/GenBank/DDBJ whole genome shotgun (WGS) entry which is preliminary data.</text>
</comment>
<comment type="subcellular location">
    <subcellularLocation>
        <location evidence="1">Membrane</location>
        <topology evidence="1">Multi-pass membrane protein</topology>
    </subcellularLocation>
</comment>
<feature type="transmembrane region" description="Helical" evidence="7">
    <location>
        <begin position="55"/>
        <end position="73"/>
    </location>
</feature>
<dbReference type="GO" id="GO:0022857">
    <property type="term" value="F:transmembrane transporter activity"/>
    <property type="evidence" value="ECO:0007669"/>
    <property type="project" value="InterPro"/>
</dbReference>
<evidence type="ECO:0000256" key="5">
    <source>
        <dbReference type="ARBA" id="ARBA00023136"/>
    </source>
</evidence>
<evidence type="ECO:0000256" key="3">
    <source>
        <dbReference type="ARBA" id="ARBA00022692"/>
    </source>
</evidence>
<dbReference type="AlphaFoldDB" id="A0AAE0I6G7"/>
<dbReference type="PANTHER" id="PTHR23501">
    <property type="entry name" value="MAJOR FACILITATOR SUPERFAMILY"/>
    <property type="match status" value="1"/>
</dbReference>
<dbReference type="Proteomes" id="UP001283341">
    <property type="component" value="Unassembled WGS sequence"/>
</dbReference>
<dbReference type="InterPro" id="IPR020846">
    <property type="entry name" value="MFS_dom"/>
</dbReference>
<name>A0AAE0I6G7_9PEZI</name>
<dbReference type="GO" id="GO:0005886">
    <property type="term" value="C:plasma membrane"/>
    <property type="evidence" value="ECO:0007669"/>
    <property type="project" value="TreeGrafter"/>
</dbReference>
<dbReference type="EMBL" id="JAUEDM010000004">
    <property type="protein sequence ID" value="KAK3319403.1"/>
    <property type="molecule type" value="Genomic_DNA"/>
</dbReference>
<evidence type="ECO:0000256" key="6">
    <source>
        <dbReference type="ARBA" id="ARBA00023180"/>
    </source>
</evidence>
<evidence type="ECO:0000259" key="8">
    <source>
        <dbReference type="PROSITE" id="PS50850"/>
    </source>
</evidence>
<evidence type="ECO:0000313" key="10">
    <source>
        <dbReference type="Proteomes" id="UP001283341"/>
    </source>
</evidence>
<feature type="transmembrane region" description="Helical" evidence="7">
    <location>
        <begin position="168"/>
        <end position="185"/>
    </location>
</feature>
<evidence type="ECO:0000256" key="2">
    <source>
        <dbReference type="ARBA" id="ARBA00022448"/>
    </source>
</evidence>
<dbReference type="Pfam" id="PF07690">
    <property type="entry name" value="MFS_1"/>
    <property type="match status" value="1"/>
</dbReference>
<dbReference type="InterPro" id="IPR011701">
    <property type="entry name" value="MFS"/>
</dbReference>
<keyword evidence="6" id="KW-0325">Glycoprotein</keyword>
<evidence type="ECO:0000313" key="9">
    <source>
        <dbReference type="EMBL" id="KAK3319403.1"/>
    </source>
</evidence>
<dbReference type="Gene3D" id="1.20.1250.20">
    <property type="entry name" value="MFS general substrate transporter like domains"/>
    <property type="match status" value="1"/>
</dbReference>
<dbReference type="SUPFAM" id="SSF103473">
    <property type="entry name" value="MFS general substrate transporter"/>
    <property type="match status" value="1"/>
</dbReference>
<evidence type="ECO:0000256" key="7">
    <source>
        <dbReference type="SAM" id="Phobius"/>
    </source>
</evidence>
<feature type="domain" description="Major facilitator superfamily (MFS) profile" evidence="8">
    <location>
        <begin position="1"/>
        <end position="435"/>
    </location>
</feature>
<feature type="transmembrane region" description="Helical" evidence="7">
    <location>
        <begin position="113"/>
        <end position="136"/>
    </location>
</feature>
<keyword evidence="5 7" id="KW-0472">Membrane</keyword>
<proteinExistence type="predicted"/>
<accession>A0AAE0I6G7</accession>
<dbReference type="InterPro" id="IPR036259">
    <property type="entry name" value="MFS_trans_sf"/>
</dbReference>
<evidence type="ECO:0000256" key="1">
    <source>
        <dbReference type="ARBA" id="ARBA00004141"/>
    </source>
</evidence>
<keyword evidence="10" id="KW-1185">Reference proteome</keyword>
<reference evidence="9" key="2">
    <citation type="submission" date="2023-06" db="EMBL/GenBank/DDBJ databases">
        <authorList>
            <consortium name="Lawrence Berkeley National Laboratory"/>
            <person name="Haridas S."/>
            <person name="Hensen N."/>
            <person name="Bonometti L."/>
            <person name="Westerberg I."/>
            <person name="Brannstrom I.O."/>
            <person name="Guillou S."/>
            <person name="Cros-Aarteil S."/>
            <person name="Calhoun S."/>
            <person name="Kuo A."/>
            <person name="Mondo S."/>
            <person name="Pangilinan J."/>
            <person name="Riley R."/>
            <person name="Labutti K."/>
            <person name="Andreopoulos B."/>
            <person name="Lipzen A."/>
            <person name="Chen C."/>
            <person name="Yanf M."/>
            <person name="Daum C."/>
            <person name="Ng V."/>
            <person name="Clum A."/>
            <person name="Steindorff A."/>
            <person name="Ohm R."/>
            <person name="Martin F."/>
            <person name="Silar P."/>
            <person name="Natvig D."/>
            <person name="Lalanne C."/>
            <person name="Gautier V."/>
            <person name="Ament-Velasquez S.L."/>
            <person name="Kruys A."/>
            <person name="Hutchinson M.I."/>
            <person name="Powell A.J."/>
            <person name="Barry K."/>
            <person name="Miller A.N."/>
            <person name="Grigoriev I.V."/>
            <person name="Debuchy R."/>
            <person name="Gladieux P."/>
            <person name="Thoren M.H."/>
            <person name="Johannesson H."/>
        </authorList>
    </citation>
    <scope>NUCLEOTIDE SEQUENCE</scope>
    <source>
        <strain evidence="9">CBS 118394</strain>
    </source>
</reference>
<protein>
    <submittedName>
        <fullName evidence="9">Major facilitator superfamily domain-containing protein</fullName>
    </submittedName>
</protein>
<keyword evidence="3 7" id="KW-0812">Transmembrane</keyword>
<sequence>MIALSSLENTVIVTSLPVIVEELKMGRNYVWVGNIFSVVQPLFGQLSNLFGRRHLALFIVAIYTLGSGIAGGAKSSAMLPAGRAVQGAGSGGISMIETLIIADLVPLRDRGNFQAIIAMTYAIGMAAGPVIGGLIVQNTTRRWWPSSVSVLLVLTWAGAYYSWSSPRVFAPLILGLLGLFGLFWLESLSAIVEPVMPLRLFATRTSIVIYLSYPAQFVTGSRSCQLLLLRSPEQQPVPCFHIVGFAFLAAGFGSLSVLDRNSSTAEWVCLQILPSVGAGIVLDTLLPAFQAGVDESDAAAATASWTFIRSFGNIWGVAIPAAIFNTYTDQHASEILVDATARERLQKGDSYTWATKAFIEGFPEPSRTQTSDVFSGALSRIFLAASAVAGLAFLLSFIEREVHLRTELETEFGLEEKKAKTLGTYFLQVIAFGGT</sequence>
<dbReference type="PROSITE" id="PS50850">
    <property type="entry name" value="MFS"/>
    <property type="match status" value="1"/>
</dbReference>
<keyword evidence="4 7" id="KW-1133">Transmembrane helix</keyword>
<keyword evidence="2" id="KW-0813">Transport</keyword>